<name>G4Z563_PHYSP</name>
<dbReference type="InParanoid" id="G4Z563"/>
<dbReference type="AlphaFoldDB" id="G4Z563"/>
<organism evidence="1 2">
    <name type="scientific">Phytophthora sojae (strain P6497)</name>
    <name type="common">Soybean stem and root rot agent</name>
    <name type="synonym">Phytophthora megasperma f. sp. glycines</name>
    <dbReference type="NCBI Taxonomy" id="1094619"/>
    <lineage>
        <taxon>Eukaryota</taxon>
        <taxon>Sar</taxon>
        <taxon>Stramenopiles</taxon>
        <taxon>Oomycota</taxon>
        <taxon>Peronosporomycetes</taxon>
        <taxon>Peronosporales</taxon>
        <taxon>Peronosporaceae</taxon>
        <taxon>Phytophthora</taxon>
    </lineage>
</organism>
<dbReference type="RefSeq" id="XP_009522923.1">
    <property type="nucleotide sequence ID" value="XM_009524628.1"/>
</dbReference>
<evidence type="ECO:0000313" key="1">
    <source>
        <dbReference type="EMBL" id="EGZ20206.1"/>
    </source>
</evidence>
<evidence type="ECO:0000313" key="2">
    <source>
        <dbReference type="Proteomes" id="UP000002640"/>
    </source>
</evidence>
<evidence type="ECO:0008006" key="3">
    <source>
        <dbReference type="Google" id="ProtNLM"/>
    </source>
</evidence>
<gene>
    <name evidence="1" type="ORF">PHYSODRAFT_298429</name>
</gene>
<accession>G4Z563</accession>
<proteinExistence type="predicted"/>
<reference evidence="1 2" key="1">
    <citation type="journal article" date="2006" name="Science">
        <title>Phytophthora genome sequences uncover evolutionary origins and mechanisms of pathogenesis.</title>
        <authorList>
            <person name="Tyler B.M."/>
            <person name="Tripathy S."/>
            <person name="Zhang X."/>
            <person name="Dehal P."/>
            <person name="Jiang R.H."/>
            <person name="Aerts A."/>
            <person name="Arredondo F.D."/>
            <person name="Baxter L."/>
            <person name="Bensasson D."/>
            <person name="Beynon J.L."/>
            <person name="Chapman J."/>
            <person name="Damasceno C.M."/>
            <person name="Dorrance A.E."/>
            <person name="Dou D."/>
            <person name="Dickerman A.W."/>
            <person name="Dubchak I.L."/>
            <person name="Garbelotto M."/>
            <person name="Gijzen M."/>
            <person name="Gordon S.G."/>
            <person name="Govers F."/>
            <person name="Grunwald N.J."/>
            <person name="Huang W."/>
            <person name="Ivors K.L."/>
            <person name="Jones R.W."/>
            <person name="Kamoun S."/>
            <person name="Krampis K."/>
            <person name="Lamour K.H."/>
            <person name="Lee M.K."/>
            <person name="McDonald W.H."/>
            <person name="Medina M."/>
            <person name="Meijer H.J."/>
            <person name="Nordberg E.K."/>
            <person name="Maclean D.J."/>
            <person name="Ospina-Giraldo M.D."/>
            <person name="Morris P.F."/>
            <person name="Phuntumart V."/>
            <person name="Putnam N.H."/>
            <person name="Rash S."/>
            <person name="Rose J.K."/>
            <person name="Sakihama Y."/>
            <person name="Salamov A.A."/>
            <person name="Savidor A."/>
            <person name="Scheuring C.F."/>
            <person name="Smith B.M."/>
            <person name="Sobral B.W."/>
            <person name="Terry A."/>
            <person name="Torto-Alalibo T.A."/>
            <person name="Win J."/>
            <person name="Xu Z."/>
            <person name="Zhang H."/>
            <person name="Grigoriev I.V."/>
            <person name="Rokhsar D.S."/>
            <person name="Boore J.L."/>
        </authorList>
    </citation>
    <scope>NUCLEOTIDE SEQUENCE [LARGE SCALE GENOMIC DNA]</scope>
    <source>
        <strain evidence="1 2">P6497</strain>
    </source>
</reference>
<dbReference type="KEGG" id="psoj:PHYSODRAFT_298429"/>
<dbReference type="SMR" id="G4Z563"/>
<keyword evidence="2" id="KW-1185">Reference proteome</keyword>
<protein>
    <recommendedName>
        <fullName evidence="3">STI1 domain-containing protein</fullName>
    </recommendedName>
</protein>
<sequence>MVDHASVNDKNAEREERGIFSSVLAKIKPKDLSSKTKSTGLSNKINNLRKDPDVAAALGNSPVMKKLETAVENDPKFFTKLANNPESIEKLVKNPEVQQAAAALEKSKFKVTQNDINQLGTVVSKNPSKRAMLITGLEGLEKLLWMGAVAGM</sequence>
<dbReference type="GeneID" id="20641618"/>
<dbReference type="Gene3D" id="1.10.260.100">
    <property type="match status" value="1"/>
</dbReference>
<dbReference type="Proteomes" id="UP000002640">
    <property type="component" value="Unassembled WGS sequence"/>
</dbReference>
<dbReference type="EMBL" id="JH159153">
    <property type="protein sequence ID" value="EGZ20206.1"/>
    <property type="molecule type" value="Genomic_DNA"/>
</dbReference>